<dbReference type="Pfam" id="PF05833">
    <property type="entry name" value="NFACT_N"/>
    <property type="match status" value="1"/>
</dbReference>
<name>A0AAD6FYJ3_9EURO</name>
<feature type="compositionally biased region" description="Polar residues" evidence="7">
    <location>
        <begin position="816"/>
        <end position="826"/>
    </location>
</feature>
<dbReference type="Gene3D" id="2.30.310.10">
    <property type="entry name" value="ibrinogen binding protein from staphylococcus aureus domain"/>
    <property type="match status" value="1"/>
</dbReference>
<evidence type="ECO:0000256" key="3">
    <source>
        <dbReference type="ARBA" id="ARBA00022490"/>
    </source>
</evidence>
<evidence type="ECO:0000259" key="8">
    <source>
        <dbReference type="Pfam" id="PF05670"/>
    </source>
</evidence>
<dbReference type="GO" id="GO:0072344">
    <property type="term" value="P:rescue of stalled ribosome"/>
    <property type="evidence" value="ECO:0007669"/>
    <property type="project" value="TreeGrafter"/>
</dbReference>
<dbReference type="RefSeq" id="XP_056761288.1">
    <property type="nucleotide sequence ID" value="XM_056912439.1"/>
</dbReference>
<feature type="domain" description="NFACT RNA-binding" evidence="8">
    <location>
        <begin position="548"/>
        <end position="662"/>
    </location>
</feature>
<reference evidence="10" key="2">
    <citation type="journal article" date="2023" name="IMA Fungus">
        <title>Comparative genomic study of the Penicillium genus elucidates a diverse pangenome and 15 lateral gene transfer events.</title>
        <authorList>
            <person name="Petersen C."/>
            <person name="Sorensen T."/>
            <person name="Nielsen M.R."/>
            <person name="Sondergaard T.E."/>
            <person name="Sorensen J.L."/>
            <person name="Fitzpatrick D.A."/>
            <person name="Frisvad J.C."/>
            <person name="Nielsen K.L."/>
        </authorList>
    </citation>
    <scope>NUCLEOTIDE SEQUENCE</scope>
    <source>
        <strain evidence="10">IBT 16125</strain>
    </source>
</reference>
<dbReference type="FunFam" id="2.30.310.10:FF:000003">
    <property type="entry name" value="Zinc knuckle domain containing protein"/>
    <property type="match status" value="1"/>
</dbReference>
<comment type="caution">
    <text evidence="10">The sequence shown here is derived from an EMBL/GenBank/DDBJ whole genome shotgun (WGS) entry which is preliminary data.</text>
</comment>
<feature type="compositionally biased region" description="Basic and acidic residues" evidence="7">
    <location>
        <begin position="460"/>
        <end position="470"/>
    </location>
</feature>
<protein>
    <recommendedName>
        <fullName evidence="5">Ribosome quality control complex subunit 2</fullName>
    </recommendedName>
</protein>
<proteinExistence type="inferred from homology"/>
<dbReference type="GO" id="GO:0000049">
    <property type="term" value="F:tRNA binding"/>
    <property type="evidence" value="ECO:0007669"/>
    <property type="project" value="TreeGrafter"/>
</dbReference>
<gene>
    <name evidence="10" type="ORF">N7458_009057</name>
</gene>
<dbReference type="EMBL" id="JAPVEA010000008">
    <property type="protein sequence ID" value="KAJ5438059.1"/>
    <property type="molecule type" value="Genomic_DNA"/>
</dbReference>
<keyword evidence="3" id="KW-0963">Cytoplasm</keyword>
<feature type="region of interest" description="Disordered" evidence="7">
    <location>
        <begin position="1050"/>
        <end position="1096"/>
    </location>
</feature>
<sequence length="1096" mass="120000">MKQRFSSLDVKVITQELAAELVNLRVSNIYDLSSRIFLFKLAKPDHRRQLIVDSGFRTHVTQYSRTAASAPSPFVTRLRKYLKSRRITGIAQIGTDRVIDISFSDGTYHLFLEFFAGGNIILTDREYTIIALFRQVSAGEGEEAKLGLKYTVTNKQNYGGVPDITDERVKQTLEKAQALFASEEGAPKKSKKKNTDVLRKALSQGFPEYPPLLLDHAFAVKEADPATPLDRVLGDEAALQKVRDVLEEAQRVSNSFDVGENHPGYIVAKEDTRASADGENASKTPGLLYEDFHPFKPRQFEGKPGITILEFDRFNATVDEYFSSLESQRLESRLTEKEEAAKRKLEAVREEHRKRIDALKNAQELHIRKAGAIQDNMYRVQEAMDAVNGLIAQGMDWGEVARLIEMEQGRGNPVAQIIKLPLKLYENTVTLLLAEAGDEEEDEDEEELASSDESESDSESEAREEKQRADATSKLLSIDIDLGLTPWANASQYYDQKKQASEKQQRTAQSSSKALKSHEKKVTADLKKSLKQEKQVLRQARVPFWFEKFVFFVSSEGYLVIGARDAMQSELLYRRYLSKGDIFIHADLEGALPMVVKNRIGNSDAPISPSTLSQAGNMCVATSTAWDSKAVMSAWWVHAHQVVKTAQVGGGILPTGRFEVKGEKNFLAPSQLVLGFAVLWQVSQDSVKNHKQLFEAGDAPAESLDVGSMEAPGAEQETTPERAAAEAASVEEDVFQEEPREKDASGDEEDAEDDEDQAPARDPLQRGDSEIPVSAGQQSPESEPKSDAEDEDDGKPEPELGSVQEEQAAEDIEEASSTTNQDAASQQDERKQPTARERRTLGQGKPIDRSGEEEPTAPHIPQTRGKKAKEKRAAAKYAHQDEEERELALRLLGSNKGKAAKAAKAAEAKAQREAEAEAQKPGAALFEEGGDDYNEETAAAEAADLSWLPALVGTPSPDDEILAAIAVCAPWAALGRYKYKVKLQPGAVKKGKAVKEIVGRWVSETTTGKVKKDYAEDIGISRVDAEKLREREGELIKGWKETEIINTMPVGKVRIMTPGSGGGGGGGGGEKGKSSGKGGKGGGGGGRGGGKGGKKK</sequence>
<feature type="compositionally biased region" description="Basic and acidic residues" evidence="7">
    <location>
        <begin position="904"/>
        <end position="918"/>
    </location>
</feature>
<feature type="compositionally biased region" description="Basic and acidic residues" evidence="7">
    <location>
        <begin position="878"/>
        <end position="888"/>
    </location>
</feature>
<dbReference type="GO" id="GO:0005737">
    <property type="term" value="C:cytoplasm"/>
    <property type="evidence" value="ECO:0007669"/>
    <property type="project" value="UniProtKB-SubCell"/>
</dbReference>
<evidence type="ECO:0000259" key="9">
    <source>
        <dbReference type="Pfam" id="PF11923"/>
    </source>
</evidence>
<evidence type="ECO:0000313" key="11">
    <source>
        <dbReference type="Proteomes" id="UP001213681"/>
    </source>
</evidence>
<feature type="compositionally biased region" description="Basic and acidic residues" evidence="7">
    <location>
        <begin position="495"/>
        <end position="505"/>
    </location>
</feature>
<feature type="region of interest" description="Disordered" evidence="7">
    <location>
        <begin position="495"/>
        <end position="520"/>
    </location>
</feature>
<dbReference type="PANTHER" id="PTHR15239:SF6">
    <property type="entry name" value="RIBOSOME QUALITY CONTROL COMPLEX SUBUNIT NEMF"/>
    <property type="match status" value="1"/>
</dbReference>
<feature type="domain" description="NFACT protein C-terminal" evidence="9">
    <location>
        <begin position="942"/>
        <end position="1056"/>
    </location>
</feature>
<accession>A0AAD6FYJ3</accession>
<dbReference type="GO" id="GO:1990112">
    <property type="term" value="C:RQC complex"/>
    <property type="evidence" value="ECO:0007669"/>
    <property type="project" value="TreeGrafter"/>
</dbReference>
<comment type="subcellular location">
    <subcellularLocation>
        <location evidence="1">Cytoplasm</location>
    </subcellularLocation>
</comment>
<feature type="region of interest" description="Disordered" evidence="7">
    <location>
        <begin position="436"/>
        <end position="470"/>
    </location>
</feature>
<reference evidence="10" key="1">
    <citation type="submission" date="2022-12" db="EMBL/GenBank/DDBJ databases">
        <authorList>
            <person name="Petersen C."/>
        </authorList>
    </citation>
    <scope>NUCLEOTIDE SEQUENCE</scope>
    <source>
        <strain evidence="10">IBT 16125</strain>
    </source>
</reference>
<dbReference type="AlphaFoldDB" id="A0AAD6FYJ3"/>
<comment type="similarity">
    <text evidence="2">Belongs to the NEMF family.</text>
</comment>
<organism evidence="10 11">
    <name type="scientific">Penicillium daleae</name>
    <dbReference type="NCBI Taxonomy" id="63821"/>
    <lineage>
        <taxon>Eukaryota</taxon>
        <taxon>Fungi</taxon>
        <taxon>Dikarya</taxon>
        <taxon>Ascomycota</taxon>
        <taxon>Pezizomycotina</taxon>
        <taxon>Eurotiomycetes</taxon>
        <taxon>Eurotiomycetidae</taxon>
        <taxon>Eurotiales</taxon>
        <taxon>Aspergillaceae</taxon>
        <taxon>Penicillium</taxon>
    </lineage>
</organism>
<keyword evidence="11" id="KW-1185">Reference proteome</keyword>
<feature type="compositionally biased region" description="Gly residues" evidence="7">
    <location>
        <begin position="1059"/>
        <end position="1096"/>
    </location>
</feature>
<dbReference type="PANTHER" id="PTHR15239">
    <property type="entry name" value="NUCLEAR EXPORT MEDIATOR FACTOR NEMF"/>
    <property type="match status" value="1"/>
</dbReference>
<dbReference type="Pfam" id="PF05670">
    <property type="entry name" value="NFACT-R_1"/>
    <property type="match status" value="1"/>
</dbReference>
<evidence type="ECO:0000256" key="2">
    <source>
        <dbReference type="ARBA" id="ARBA00008318"/>
    </source>
</evidence>
<evidence type="ECO:0000256" key="1">
    <source>
        <dbReference type="ARBA" id="ARBA00004496"/>
    </source>
</evidence>
<evidence type="ECO:0000256" key="4">
    <source>
        <dbReference type="ARBA" id="ARBA00023054"/>
    </source>
</evidence>
<evidence type="ECO:0000313" key="10">
    <source>
        <dbReference type="EMBL" id="KAJ5438059.1"/>
    </source>
</evidence>
<feature type="region of interest" description="Disordered" evidence="7">
    <location>
        <begin position="703"/>
        <end position="929"/>
    </location>
</feature>
<dbReference type="InterPro" id="IPR021846">
    <property type="entry name" value="NFACT-C"/>
</dbReference>
<dbReference type="Pfam" id="PF11923">
    <property type="entry name" value="NFACT-C"/>
    <property type="match status" value="1"/>
</dbReference>
<feature type="compositionally biased region" description="Basic and acidic residues" evidence="7">
    <location>
        <begin position="827"/>
        <end position="852"/>
    </location>
</feature>
<dbReference type="GeneID" id="81602682"/>
<feature type="compositionally biased region" description="Acidic residues" evidence="7">
    <location>
        <begin position="746"/>
        <end position="757"/>
    </location>
</feature>
<feature type="coiled-coil region" evidence="6">
    <location>
        <begin position="327"/>
        <end position="362"/>
    </location>
</feature>
<evidence type="ECO:0000256" key="5">
    <source>
        <dbReference type="ARBA" id="ARBA00070414"/>
    </source>
</evidence>
<dbReference type="InterPro" id="IPR051608">
    <property type="entry name" value="RQC_Subunit_NEMF"/>
</dbReference>
<feature type="compositionally biased region" description="Acidic residues" evidence="7">
    <location>
        <begin position="436"/>
        <end position="459"/>
    </location>
</feature>
<keyword evidence="4 6" id="KW-0175">Coiled coil</keyword>
<dbReference type="Proteomes" id="UP001213681">
    <property type="component" value="Unassembled WGS sequence"/>
</dbReference>
<dbReference type="GO" id="GO:0043023">
    <property type="term" value="F:ribosomal large subunit binding"/>
    <property type="evidence" value="ECO:0007669"/>
    <property type="project" value="TreeGrafter"/>
</dbReference>
<dbReference type="InterPro" id="IPR008532">
    <property type="entry name" value="NFACT_RNA-bd"/>
</dbReference>
<evidence type="ECO:0000256" key="6">
    <source>
        <dbReference type="SAM" id="Coils"/>
    </source>
</evidence>
<dbReference type="GO" id="GO:1990116">
    <property type="term" value="P:ribosome-associated ubiquitin-dependent protein catabolic process"/>
    <property type="evidence" value="ECO:0007669"/>
    <property type="project" value="TreeGrafter"/>
</dbReference>
<evidence type="ECO:0000256" key="7">
    <source>
        <dbReference type="SAM" id="MobiDB-lite"/>
    </source>
</evidence>